<dbReference type="EMBL" id="CP112998">
    <property type="protein sequence ID" value="WAC09621.1"/>
    <property type="molecule type" value="Genomic_DNA"/>
</dbReference>
<sequence length="58" mass="6423">MNKTASEPVAEAADGANKKKGSLFQKMLDDKKAVSRYFEGKETLENIHARGIKFVKPV</sequence>
<keyword evidence="2" id="KW-1185">Reference proteome</keyword>
<reference evidence="1" key="1">
    <citation type="submission" date="2022-11" db="EMBL/GenBank/DDBJ databases">
        <title>Dyadobacter pollutisoli sp. nov., isolated from plastic dumped soil.</title>
        <authorList>
            <person name="Kim J.M."/>
            <person name="Kim K.R."/>
            <person name="Lee J.K."/>
            <person name="Hao L."/>
            <person name="Jeon C.O."/>
        </authorList>
    </citation>
    <scope>NUCLEOTIDE SEQUENCE</scope>
    <source>
        <strain evidence="1">U1</strain>
    </source>
</reference>
<dbReference type="KEGG" id="dpf:ON006_17870"/>
<accession>A0A9E8N6S8</accession>
<dbReference type="RefSeq" id="WP_244820736.1">
    <property type="nucleotide sequence ID" value="NZ_CP112998.1"/>
</dbReference>
<evidence type="ECO:0000313" key="2">
    <source>
        <dbReference type="Proteomes" id="UP001164653"/>
    </source>
</evidence>
<name>A0A9E8N6S8_9BACT</name>
<protein>
    <submittedName>
        <fullName evidence="1">Uncharacterized protein</fullName>
    </submittedName>
</protein>
<gene>
    <name evidence="1" type="ORF">ON006_17870</name>
</gene>
<dbReference type="AlphaFoldDB" id="A0A9E8N6S8"/>
<evidence type="ECO:0000313" key="1">
    <source>
        <dbReference type="EMBL" id="WAC09621.1"/>
    </source>
</evidence>
<organism evidence="1 2">
    <name type="scientific">Dyadobacter pollutisoli</name>
    <dbReference type="NCBI Taxonomy" id="2910158"/>
    <lineage>
        <taxon>Bacteria</taxon>
        <taxon>Pseudomonadati</taxon>
        <taxon>Bacteroidota</taxon>
        <taxon>Cytophagia</taxon>
        <taxon>Cytophagales</taxon>
        <taxon>Spirosomataceae</taxon>
        <taxon>Dyadobacter</taxon>
    </lineage>
</organism>
<proteinExistence type="predicted"/>
<dbReference type="Proteomes" id="UP001164653">
    <property type="component" value="Chromosome"/>
</dbReference>